<evidence type="ECO:0000256" key="1">
    <source>
        <dbReference type="ARBA" id="ARBA00023002"/>
    </source>
</evidence>
<gene>
    <name evidence="3" type="ORF">CC86DRAFT_404798</name>
</gene>
<dbReference type="InterPro" id="IPR042098">
    <property type="entry name" value="TauD-like_sf"/>
</dbReference>
<dbReference type="Gene3D" id="3.60.130.10">
    <property type="entry name" value="Clavaminate synthase-like"/>
    <property type="match status" value="1"/>
</dbReference>
<dbReference type="OrthoDB" id="2960375at2759"/>
<evidence type="ECO:0000313" key="3">
    <source>
        <dbReference type="EMBL" id="KAF2827754.1"/>
    </source>
</evidence>
<dbReference type="SUPFAM" id="SSF51197">
    <property type="entry name" value="Clavaminate synthase-like"/>
    <property type="match status" value="1"/>
</dbReference>
<dbReference type="Pfam" id="PF02668">
    <property type="entry name" value="TauD"/>
    <property type="match status" value="1"/>
</dbReference>
<dbReference type="EMBL" id="MU006223">
    <property type="protein sequence ID" value="KAF2827754.1"/>
    <property type="molecule type" value="Genomic_DNA"/>
</dbReference>
<evidence type="ECO:0000313" key="4">
    <source>
        <dbReference type="Proteomes" id="UP000799424"/>
    </source>
</evidence>
<sequence length="266" mass="30675">MVPELSYTRKPHHVAQVAEHLRELGILKVSLQFPDPNSQYLEQLIIALHQNHGQRLPISHSALRGAFWDVRPSTTNFQAGDCQARSETTDEFPWHTDCSYEDQPPRFFALHVLQHDRYGGGTLSVMNVKRLSEHLSPTTRTSLTLPEYRIKVPPEFIKVPDQRSICASIFVTNDECEEVFIRYRKDLLGALSQRASRALEELETVLREGSVQSSLSLQLSAEDLPKGSVILIDNRRWLHARNRIYDEERHLRRVRWDAAPFGRNCQ</sequence>
<reference evidence="3" key="1">
    <citation type="journal article" date="2020" name="Stud. Mycol.">
        <title>101 Dothideomycetes genomes: a test case for predicting lifestyles and emergence of pathogens.</title>
        <authorList>
            <person name="Haridas S."/>
            <person name="Albert R."/>
            <person name="Binder M."/>
            <person name="Bloem J."/>
            <person name="Labutti K."/>
            <person name="Salamov A."/>
            <person name="Andreopoulos B."/>
            <person name="Baker S."/>
            <person name="Barry K."/>
            <person name="Bills G."/>
            <person name="Bluhm B."/>
            <person name="Cannon C."/>
            <person name="Castanera R."/>
            <person name="Culley D."/>
            <person name="Daum C."/>
            <person name="Ezra D."/>
            <person name="Gonzalez J."/>
            <person name="Henrissat B."/>
            <person name="Kuo A."/>
            <person name="Liang C."/>
            <person name="Lipzen A."/>
            <person name="Lutzoni F."/>
            <person name="Magnuson J."/>
            <person name="Mondo S."/>
            <person name="Nolan M."/>
            <person name="Ohm R."/>
            <person name="Pangilinan J."/>
            <person name="Park H.-J."/>
            <person name="Ramirez L."/>
            <person name="Alfaro M."/>
            <person name="Sun H."/>
            <person name="Tritt A."/>
            <person name="Yoshinaga Y."/>
            <person name="Zwiers L.-H."/>
            <person name="Turgeon B."/>
            <person name="Goodwin S."/>
            <person name="Spatafora J."/>
            <person name="Crous P."/>
            <person name="Grigoriev I."/>
        </authorList>
    </citation>
    <scope>NUCLEOTIDE SEQUENCE</scope>
    <source>
        <strain evidence="3">CBS 113818</strain>
    </source>
</reference>
<keyword evidence="4" id="KW-1185">Reference proteome</keyword>
<keyword evidence="1" id="KW-0560">Oxidoreductase</keyword>
<name>A0A6A7A4K2_9PLEO</name>
<dbReference type="AlphaFoldDB" id="A0A6A7A4K2"/>
<organism evidence="3 4">
    <name type="scientific">Ophiobolus disseminans</name>
    <dbReference type="NCBI Taxonomy" id="1469910"/>
    <lineage>
        <taxon>Eukaryota</taxon>
        <taxon>Fungi</taxon>
        <taxon>Dikarya</taxon>
        <taxon>Ascomycota</taxon>
        <taxon>Pezizomycotina</taxon>
        <taxon>Dothideomycetes</taxon>
        <taxon>Pleosporomycetidae</taxon>
        <taxon>Pleosporales</taxon>
        <taxon>Pleosporineae</taxon>
        <taxon>Phaeosphaeriaceae</taxon>
        <taxon>Ophiobolus</taxon>
    </lineage>
</organism>
<dbReference type="Proteomes" id="UP000799424">
    <property type="component" value="Unassembled WGS sequence"/>
</dbReference>
<dbReference type="GO" id="GO:0016491">
    <property type="term" value="F:oxidoreductase activity"/>
    <property type="evidence" value="ECO:0007669"/>
    <property type="project" value="UniProtKB-KW"/>
</dbReference>
<protein>
    <submittedName>
        <fullName evidence="3">Clavaminate synthase-like protein</fullName>
    </submittedName>
</protein>
<proteinExistence type="predicted"/>
<feature type="domain" description="TauD/TfdA-like" evidence="2">
    <location>
        <begin position="14"/>
        <end position="254"/>
    </location>
</feature>
<dbReference type="InterPro" id="IPR003819">
    <property type="entry name" value="TauD/TfdA-like"/>
</dbReference>
<accession>A0A6A7A4K2</accession>
<evidence type="ECO:0000259" key="2">
    <source>
        <dbReference type="Pfam" id="PF02668"/>
    </source>
</evidence>